<dbReference type="Pfam" id="PF21307">
    <property type="entry name" value="Glyco_hydro_95_C"/>
    <property type="match status" value="1"/>
</dbReference>
<gene>
    <name evidence="4" type="ORF">D7U36_06930</name>
</gene>
<dbReference type="SUPFAM" id="SSF48208">
    <property type="entry name" value="Six-hairpin glycosidases"/>
    <property type="match status" value="1"/>
</dbReference>
<dbReference type="GO" id="GO:0005975">
    <property type="term" value="P:carbohydrate metabolic process"/>
    <property type="evidence" value="ECO:0007669"/>
    <property type="project" value="InterPro"/>
</dbReference>
<dbReference type="PANTHER" id="PTHR31084:SF0">
    <property type="entry name" value="ALPHA-L-FUCOSIDASE 2"/>
    <property type="match status" value="1"/>
</dbReference>
<sequence>MFHQEDSHMLRHRIILDGPARTPRDAFLLGNGRLGAVAHGGIGAETFDLSLDTLWSGGPGPEADGDAHPGTAMLLPALRAAIAAGELVRAEELANRMSITPAVQTSQPIGVLRWEYAPGLRTRGYSRELDTQTATMTTTVRGNELRTFVSAPADVLVAEWNGLTGALNVPNLRSPHHGSVRSWREGEVLWFVFSARVPVDARAGEPVRYGTEAPGAGGGVPAGMAFAVASAVQPTAVGPRLVVAAESGFIAWNRQPSGDTSAVEHIARYRVRSALDRSTDELHAEHVADHRALFDRSDLDLSESWRGAEDELAFHLGKYLLISSSRSGSQPVHAQGLWNTYARPAGEAYRADMSLQMSYWAAERLGLPECTAPLRRMATELSQTGRDHAWQDFGFSGAVAFESIDLWRASSARLSDTERAYWLGVLPSLASSLHEHALFTGDTTDALHVHRVAARFALDLLVSGPDGDLVASPSAIPGGRQRAGARVVAAGSTIDREIIVELFEHYLALAGDQPHGLDVALVEQVRSALAHLAPIPVTGGAIAEWGGRPSAGDFGSGALAHLYGLFPGRRINHTNPELLAAARATLKAAIEHGAGRTAAGQAWILAMAAHLGDGALAGRALERLTGPLSSSSLLALGHASQAPGDVVQLPASLALPGAVAEMLVGYDAGAIRLLAALPDRWPKGSARGLRTVGGHRVDVTWDEGQLASARIRPNFDCRMQIEAENGRFTITDDTGAPVQFAQVTAWNRNRNLLSFQASDGHSYLIIREDRARRGELAAGTHAVSVGTGLSMTLSGLPTT</sequence>
<evidence type="ECO:0000313" key="5">
    <source>
        <dbReference type="Proteomes" id="UP000279336"/>
    </source>
</evidence>
<dbReference type="EMBL" id="RCIW01000009">
    <property type="protein sequence ID" value="RLP09902.1"/>
    <property type="molecule type" value="Genomic_DNA"/>
</dbReference>
<proteinExistence type="predicted"/>
<dbReference type="InterPro" id="IPR008928">
    <property type="entry name" value="6-hairpin_glycosidase_sf"/>
</dbReference>
<accession>A0A8B3FLS2</accession>
<reference evidence="4 5" key="1">
    <citation type="submission" date="2018-10" db="EMBL/GenBank/DDBJ databases">
        <title>Propionibacterium australiense Genome Sequencing and Assembly.</title>
        <authorList>
            <person name="Bernier A.-M."/>
            <person name="Bernard K."/>
        </authorList>
    </citation>
    <scope>NUCLEOTIDE SEQUENCE [LARGE SCALE GENOMIC DNA]</scope>
    <source>
        <strain evidence="4 5">NML98A078</strain>
    </source>
</reference>
<evidence type="ECO:0000259" key="2">
    <source>
        <dbReference type="Pfam" id="PF21307"/>
    </source>
</evidence>
<dbReference type="GO" id="GO:0004560">
    <property type="term" value="F:alpha-L-fucosidase activity"/>
    <property type="evidence" value="ECO:0007669"/>
    <property type="project" value="TreeGrafter"/>
</dbReference>
<evidence type="ECO:0000259" key="1">
    <source>
        <dbReference type="Pfam" id="PF14498"/>
    </source>
</evidence>
<dbReference type="InterPro" id="IPR027414">
    <property type="entry name" value="GH95_N_dom"/>
</dbReference>
<comment type="caution">
    <text evidence="4">The sequence shown here is derived from an EMBL/GenBank/DDBJ whole genome shotgun (WGS) entry which is preliminary data.</text>
</comment>
<name>A0A8B3FLS2_9ACTN</name>
<dbReference type="PANTHER" id="PTHR31084">
    <property type="entry name" value="ALPHA-L-FUCOSIDASE 2"/>
    <property type="match status" value="1"/>
</dbReference>
<dbReference type="Pfam" id="PF22124">
    <property type="entry name" value="Glyco_hydro_95_cat"/>
    <property type="match status" value="1"/>
</dbReference>
<protein>
    <recommendedName>
        <fullName evidence="6">Glycosyl hydrolase family 95 N-terminal domain-containing protein</fullName>
    </recommendedName>
</protein>
<dbReference type="InterPro" id="IPR013780">
    <property type="entry name" value="Glyco_hydro_b"/>
</dbReference>
<dbReference type="InterPro" id="IPR049053">
    <property type="entry name" value="AFCA-like_C"/>
</dbReference>
<dbReference type="OrthoDB" id="9802600at2"/>
<organism evidence="4 5">
    <name type="scientific">Propionibacterium australiense</name>
    <dbReference type="NCBI Taxonomy" id="119981"/>
    <lineage>
        <taxon>Bacteria</taxon>
        <taxon>Bacillati</taxon>
        <taxon>Actinomycetota</taxon>
        <taxon>Actinomycetes</taxon>
        <taxon>Propionibacteriales</taxon>
        <taxon>Propionibacteriaceae</taxon>
        <taxon>Propionibacterium</taxon>
    </lineage>
</organism>
<dbReference type="Gene3D" id="2.60.40.1180">
    <property type="entry name" value="Golgi alpha-mannosidase II"/>
    <property type="match status" value="1"/>
</dbReference>
<feature type="domain" description="Glycosyl hydrolase family 95 N-terminal" evidence="1">
    <location>
        <begin position="16"/>
        <end position="162"/>
    </location>
</feature>
<dbReference type="Proteomes" id="UP000279336">
    <property type="component" value="Unassembled WGS sequence"/>
</dbReference>
<evidence type="ECO:0000259" key="3">
    <source>
        <dbReference type="Pfam" id="PF22124"/>
    </source>
</evidence>
<evidence type="ECO:0008006" key="6">
    <source>
        <dbReference type="Google" id="ProtNLM"/>
    </source>
</evidence>
<dbReference type="InterPro" id="IPR054363">
    <property type="entry name" value="GH95_cat"/>
</dbReference>
<dbReference type="AlphaFoldDB" id="A0A8B3FLS2"/>
<feature type="domain" description="Glycosyl hydrolase family 95 catalytic" evidence="3">
    <location>
        <begin position="279"/>
        <end position="663"/>
    </location>
</feature>
<dbReference type="Gene3D" id="2.70.98.50">
    <property type="entry name" value="putative glycoside hydrolase family protein from bacillus halodurans"/>
    <property type="match status" value="1"/>
</dbReference>
<dbReference type="Pfam" id="PF14498">
    <property type="entry name" value="Glyco_hyd_65N_2"/>
    <property type="match status" value="1"/>
</dbReference>
<feature type="domain" description="Alpha fucosidase A-like C-terminal" evidence="2">
    <location>
        <begin position="668"/>
        <end position="765"/>
    </location>
</feature>
<evidence type="ECO:0000313" key="4">
    <source>
        <dbReference type="EMBL" id="RLP09902.1"/>
    </source>
</evidence>